<keyword evidence="2" id="KW-0479">Metal-binding</keyword>
<name>A0A7E6EKR8_9MOLL</name>
<feature type="domain" description="GATA-type" evidence="11">
    <location>
        <begin position="25"/>
        <end position="78"/>
    </location>
</feature>
<evidence type="ECO:0000256" key="3">
    <source>
        <dbReference type="ARBA" id="ARBA00022771"/>
    </source>
</evidence>
<feature type="compositionally biased region" description="Low complexity" evidence="10">
    <location>
        <begin position="188"/>
        <end position="234"/>
    </location>
</feature>
<protein>
    <submittedName>
        <fullName evidence="13">GATA-binding factor A isoform X2</fullName>
    </submittedName>
</protein>
<evidence type="ECO:0000313" key="12">
    <source>
        <dbReference type="Proteomes" id="UP000515154"/>
    </source>
</evidence>
<evidence type="ECO:0000256" key="2">
    <source>
        <dbReference type="ARBA" id="ARBA00022723"/>
    </source>
</evidence>
<dbReference type="PANTHER" id="PTHR10071:SF281">
    <property type="entry name" value="BOX A-BINDING FACTOR-RELATED"/>
    <property type="match status" value="1"/>
</dbReference>
<evidence type="ECO:0000256" key="7">
    <source>
        <dbReference type="ARBA" id="ARBA00023163"/>
    </source>
</evidence>
<dbReference type="GO" id="GO:0045165">
    <property type="term" value="P:cell fate commitment"/>
    <property type="evidence" value="ECO:0007669"/>
    <property type="project" value="TreeGrafter"/>
</dbReference>
<feature type="compositionally biased region" description="Polar residues" evidence="10">
    <location>
        <begin position="17"/>
        <end position="26"/>
    </location>
</feature>
<feature type="compositionally biased region" description="Low complexity" evidence="10">
    <location>
        <begin position="242"/>
        <end position="262"/>
    </location>
</feature>
<dbReference type="Proteomes" id="UP000515154">
    <property type="component" value="Unplaced"/>
</dbReference>
<dbReference type="GO" id="GO:0000122">
    <property type="term" value="P:negative regulation of transcription by RNA polymerase II"/>
    <property type="evidence" value="ECO:0007669"/>
    <property type="project" value="TreeGrafter"/>
</dbReference>
<evidence type="ECO:0000313" key="13">
    <source>
        <dbReference type="RefSeq" id="XP_036356221.1"/>
    </source>
</evidence>
<proteinExistence type="predicted"/>
<evidence type="ECO:0000256" key="1">
    <source>
        <dbReference type="ARBA" id="ARBA00004123"/>
    </source>
</evidence>
<evidence type="ECO:0000259" key="11">
    <source>
        <dbReference type="PROSITE" id="PS50114"/>
    </source>
</evidence>
<dbReference type="GO" id="GO:0008270">
    <property type="term" value="F:zinc ion binding"/>
    <property type="evidence" value="ECO:0007669"/>
    <property type="project" value="UniProtKB-KW"/>
</dbReference>
<dbReference type="PROSITE" id="PS00344">
    <property type="entry name" value="GATA_ZN_FINGER_1"/>
    <property type="match status" value="1"/>
</dbReference>
<gene>
    <name evidence="13" type="primary">LOC115232308</name>
</gene>
<feature type="compositionally biased region" description="Basic residues" evidence="10">
    <location>
        <begin position="77"/>
        <end position="87"/>
    </location>
</feature>
<dbReference type="PRINTS" id="PR00619">
    <property type="entry name" value="GATAZNFINGER"/>
</dbReference>
<dbReference type="GO" id="GO:0045944">
    <property type="term" value="P:positive regulation of transcription by RNA polymerase II"/>
    <property type="evidence" value="ECO:0007669"/>
    <property type="project" value="TreeGrafter"/>
</dbReference>
<dbReference type="Gene3D" id="3.30.50.10">
    <property type="entry name" value="Erythroid Transcription Factor GATA-1, subunit A"/>
    <property type="match status" value="1"/>
</dbReference>
<evidence type="ECO:0000256" key="9">
    <source>
        <dbReference type="PROSITE-ProRule" id="PRU00094"/>
    </source>
</evidence>
<keyword evidence="7" id="KW-0804">Transcription</keyword>
<dbReference type="SUPFAM" id="SSF57716">
    <property type="entry name" value="Glucocorticoid receptor-like (DNA-binding domain)"/>
    <property type="match status" value="1"/>
</dbReference>
<dbReference type="InterPro" id="IPR000679">
    <property type="entry name" value="Znf_GATA"/>
</dbReference>
<sequence>MSRSSVMNQSSSGRSVNQNNFTNQRRNGLSCANCQTRTTTLWRRNAEGDPVCNACGLYYKLHQVNRPMSMKKEGIQTRKRKEKKNSKVRSSSKDMLNDTSSTSSFESKTSTSSISRCSVQNPTVLAALQGNHQNSSPMHHSFIHQSPTNSANLISNNSTIQSLRGTQEFVYPLLSPQRHQQSPLSSAQQQHQQQQQQQQQQQHQGQHHTLSSNHPQRQQQHHQQQQQQPQQQQQQHHHQHHQQQQQQHHQQQQQQQQQQQPQHIMLDSLIYNPAPPRAIPVHSDNAAVGTSSGGLHDISRHSNATLLQPFDMMQLKSMNIRIYQEDKKDSPRQ</sequence>
<keyword evidence="4" id="KW-0862">Zinc</keyword>
<dbReference type="GO" id="GO:0000981">
    <property type="term" value="F:DNA-binding transcription factor activity, RNA polymerase II-specific"/>
    <property type="evidence" value="ECO:0007669"/>
    <property type="project" value="TreeGrafter"/>
</dbReference>
<dbReference type="FunFam" id="3.30.50.10:FF:000032">
    <property type="entry name" value="Transcription factor GATA-3"/>
    <property type="match status" value="1"/>
</dbReference>
<evidence type="ECO:0000256" key="5">
    <source>
        <dbReference type="ARBA" id="ARBA00023015"/>
    </source>
</evidence>
<dbReference type="PANTHER" id="PTHR10071">
    <property type="entry name" value="TRANSCRIPTION FACTOR GATA FAMILY MEMBER"/>
    <property type="match status" value="1"/>
</dbReference>
<keyword evidence="6" id="KW-0238">DNA-binding</keyword>
<dbReference type="GO" id="GO:0005634">
    <property type="term" value="C:nucleus"/>
    <property type="evidence" value="ECO:0007669"/>
    <property type="project" value="UniProtKB-SubCell"/>
</dbReference>
<feature type="region of interest" description="Disordered" evidence="10">
    <location>
        <begin position="1"/>
        <end position="26"/>
    </location>
</feature>
<feature type="region of interest" description="Disordered" evidence="10">
    <location>
        <begin position="177"/>
        <end position="262"/>
    </location>
</feature>
<reference evidence="13" key="1">
    <citation type="submission" date="2025-08" db="UniProtKB">
        <authorList>
            <consortium name="RefSeq"/>
        </authorList>
    </citation>
    <scope>IDENTIFICATION</scope>
</reference>
<feature type="compositionally biased region" description="Low complexity" evidence="10">
    <location>
        <begin position="99"/>
        <end position="116"/>
    </location>
</feature>
<keyword evidence="5" id="KW-0805">Transcription regulation</keyword>
<keyword evidence="12" id="KW-1185">Reference proteome</keyword>
<dbReference type="InterPro" id="IPR039355">
    <property type="entry name" value="Transcription_factor_GATA"/>
</dbReference>
<dbReference type="InterPro" id="IPR013088">
    <property type="entry name" value="Znf_NHR/GATA"/>
</dbReference>
<accession>A0A7E6EKR8</accession>
<feature type="region of interest" description="Disordered" evidence="10">
    <location>
        <begin position="131"/>
        <end position="154"/>
    </location>
</feature>
<feature type="compositionally biased region" description="Low complexity" evidence="10">
    <location>
        <begin position="1"/>
        <end position="16"/>
    </location>
</feature>
<dbReference type="PROSITE" id="PS50114">
    <property type="entry name" value="GATA_ZN_FINGER_2"/>
    <property type="match status" value="1"/>
</dbReference>
<dbReference type="RefSeq" id="XP_036356221.1">
    <property type="nucleotide sequence ID" value="XM_036500328.1"/>
</dbReference>
<evidence type="ECO:0000256" key="4">
    <source>
        <dbReference type="ARBA" id="ARBA00022833"/>
    </source>
</evidence>
<feature type="region of interest" description="Disordered" evidence="10">
    <location>
        <begin position="69"/>
        <end position="116"/>
    </location>
</feature>
<evidence type="ECO:0000256" key="10">
    <source>
        <dbReference type="SAM" id="MobiDB-lite"/>
    </source>
</evidence>
<keyword evidence="8" id="KW-0539">Nucleus</keyword>
<organism evidence="12 13">
    <name type="scientific">Octopus sinensis</name>
    <name type="common">East Asian common octopus</name>
    <dbReference type="NCBI Taxonomy" id="2607531"/>
    <lineage>
        <taxon>Eukaryota</taxon>
        <taxon>Metazoa</taxon>
        <taxon>Spiralia</taxon>
        <taxon>Lophotrochozoa</taxon>
        <taxon>Mollusca</taxon>
        <taxon>Cephalopoda</taxon>
        <taxon>Coleoidea</taxon>
        <taxon>Octopodiformes</taxon>
        <taxon>Octopoda</taxon>
        <taxon>Incirrata</taxon>
        <taxon>Octopodidae</taxon>
        <taxon>Octopus</taxon>
    </lineage>
</organism>
<keyword evidence="3 9" id="KW-0863">Zinc-finger</keyword>
<dbReference type="AlphaFoldDB" id="A0A7E6EKR8"/>
<evidence type="ECO:0000256" key="8">
    <source>
        <dbReference type="ARBA" id="ARBA00023242"/>
    </source>
</evidence>
<dbReference type="SMART" id="SM00401">
    <property type="entry name" value="ZnF_GATA"/>
    <property type="match status" value="1"/>
</dbReference>
<dbReference type="GO" id="GO:0000978">
    <property type="term" value="F:RNA polymerase II cis-regulatory region sequence-specific DNA binding"/>
    <property type="evidence" value="ECO:0007669"/>
    <property type="project" value="TreeGrafter"/>
</dbReference>
<feature type="compositionally biased region" description="Polar residues" evidence="10">
    <location>
        <begin position="177"/>
        <end position="187"/>
    </location>
</feature>
<dbReference type="Pfam" id="PF00320">
    <property type="entry name" value="GATA"/>
    <property type="match status" value="1"/>
</dbReference>
<comment type="subcellular location">
    <subcellularLocation>
        <location evidence="1">Nucleus</location>
    </subcellularLocation>
</comment>
<evidence type="ECO:0000256" key="6">
    <source>
        <dbReference type="ARBA" id="ARBA00023125"/>
    </source>
</evidence>
<dbReference type="CDD" id="cd00202">
    <property type="entry name" value="ZnF_GATA"/>
    <property type="match status" value="1"/>
</dbReference>